<dbReference type="GO" id="GO:0034353">
    <property type="term" value="F:mRNA 5'-diphosphatase activity"/>
    <property type="evidence" value="ECO:0007669"/>
    <property type="project" value="TreeGrafter"/>
</dbReference>
<organism evidence="9 10">
    <name type="scientific">Leucocoprinus leucothites</name>
    <dbReference type="NCBI Taxonomy" id="201217"/>
    <lineage>
        <taxon>Eukaryota</taxon>
        <taxon>Fungi</taxon>
        <taxon>Dikarya</taxon>
        <taxon>Basidiomycota</taxon>
        <taxon>Agaricomycotina</taxon>
        <taxon>Agaricomycetes</taxon>
        <taxon>Agaricomycetidae</taxon>
        <taxon>Agaricales</taxon>
        <taxon>Agaricineae</taxon>
        <taxon>Agaricaceae</taxon>
        <taxon>Leucocoprinus</taxon>
    </lineage>
</organism>
<keyword evidence="6" id="KW-0479">Metal-binding</keyword>
<feature type="compositionally biased region" description="Basic and acidic residues" evidence="7">
    <location>
        <begin position="47"/>
        <end position="60"/>
    </location>
</feature>
<keyword evidence="10" id="KW-1185">Reference proteome</keyword>
<dbReference type="Pfam" id="PF08652">
    <property type="entry name" value="RAI1"/>
    <property type="match status" value="1"/>
</dbReference>
<dbReference type="InterPro" id="IPR013961">
    <property type="entry name" value="RAI1"/>
</dbReference>
<dbReference type="EMBL" id="JAACJO010000004">
    <property type="protein sequence ID" value="KAF5359530.1"/>
    <property type="molecule type" value="Genomic_DNA"/>
</dbReference>
<feature type="domain" description="RAI1-like" evidence="8">
    <location>
        <begin position="83"/>
        <end position="435"/>
    </location>
</feature>
<dbReference type="PANTHER" id="PTHR12395:SF9">
    <property type="entry name" value="DECAPPING AND EXORIBONUCLEASE PROTEIN"/>
    <property type="match status" value="1"/>
</dbReference>
<feature type="compositionally biased region" description="Low complexity" evidence="7">
    <location>
        <begin position="61"/>
        <end position="89"/>
    </location>
</feature>
<keyword evidence="6" id="KW-0547">Nucleotide-binding</keyword>
<dbReference type="GO" id="GO:0003723">
    <property type="term" value="F:RNA binding"/>
    <property type="evidence" value="ECO:0007669"/>
    <property type="project" value="UniProtKB-KW"/>
</dbReference>
<evidence type="ECO:0000256" key="4">
    <source>
        <dbReference type="ARBA" id="ARBA00044692"/>
    </source>
</evidence>
<dbReference type="Proteomes" id="UP000559027">
    <property type="component" value="Unassembled WGS sequence"/>
</dbReference>
<comment type="subcellular location">
    <subcellularLocation>
        <location evidence="6">Nucleus</location>
    </subcellularLocation>
</comment>
<comment type="catalytic activity">
    <reaction evidence="3">
        <text>a 5'-end (N(7)-methyl 5'-triphosphoguanosine)-ribonucleoside-ribonucleotide in mRNA + H2O = a (N(7)-methyl 5'-triphosphoguanosine)-nucleoside + a 5'-end phospho-ribonucleoside in mRNA + H(+)</text>
        <dbReference type="Rhea" id="RHEA:66928"/>
        <dbReference type="Rhea" id="RHEA-COMP:15692"/>
        <dbReference type="Rhea" id="RHEA-COMP:17313"/>
        <dbReference type="ChEBI" id="CHEBI:15377"/>
        <dbReference type="ChEBI" id="CHEBI:15378"/>
        <dbReference type="ChEBI" id="CHEBI:138282"/>
        <dbReference type="ChEBI" id="CHEBI:172876"/>
        <dbReference type="ChEBI" id="CHEBI:172877"/>
    </reaction>
    <physiologicalReaction direction="left-to-right" evidence="3">
        <dbReference type="Rhea" id="RHEA:66929"/>
    </physiologicalReaction>
</comment>
<feature type="compositionally biased region" description="Basic and acidic residues" evidence="7">
    <location>
        <begin position="1"/>
        <end position="10"/>
    </location>
</feature>
<comment type="catalytic activity">
    <reaction evidence="5">
        <text>a 5'-end NAD(+)-phospho-ribonucleoside in mRNA + H2O = a 5'-end phospho-ribonucleoside in mRNA + NAD(+) + H(+)</text>
        <dbReference type="Rhea" id="RHEA:60880"/>
        <dbReference type="Rhea" id="RHEA-COMP:15692"/>
        <dbReference type="Rhea" id="RHEA-COMP:15698"/>
        <dbReference type="ChEBI" id="CHEBI:15377"/>
        <dbReference type="ChEBI" id="CHEBI:15378"/>
        <dbReference type="ChEBI" id="CHEBI:57540"/>
        <dbReference type="ChEBI" id="CHEBI:138282"/>
        <dbReference type="ChEBI" id="CHEBI:144029"/>
    </reaction>
    <physiologicalReaction direction="left-to-right" evidence="5">
        <dbReference type="Rhea" id="RHEA:60881"/>
    </physiologicalReaction>
</comment>
<keyword evidence="6" id="KW-0540">Nuclease</keyword>
<dbReference type="PANTHER" id="PTHR12395">
    <property type="entry name" value="DOM-3 RELATED"/>
    <property type="match status" value="1"/>
</dbReference>
<evidence type="ECO:0000256" key="5">
    <source>
        <dbReference type="ARBA" id="ARBA00048124"/>
    </source>
</evidence>
<sequence length="448" mass="51226">MSLKRDRDDFVNGTREEEDGEERGGKRMKESSSAILDEETLASGSRVVDEHHEHEYEERVLSYSLPSSSSSPSPSKRRPTPFQQPTQLTTFSYTPTRDLVFDNSALKYYVEPPRGAKLDYGYERWVRRGLEEEKGRLDSLLRALEKVREGEGEGKERVRGLGVVSWRGVLTKILTAPYGEERDAWELNVMKVDETLYFEEFVSDAKAKEKQNMNPRQSMQTYYGYAFESYCTADTPRRSNPDATQGTRVPFGWSGDVNNNVQWCSVVRTKLGNTRILIGGEVDCVREKYTGQPDTFVELKTSLTIRGAHDEARFEKKLLKFYFQSFLLGVPEIVVGFRTPGGVVSTVQTFRTVEIPRLVRGKPGAWDPVQCLDWGNRFLEFVKESVEECHGSRARVWRVGFSPGEGVRVRELNETEMAEVEAGEDRVGFLPGWYWRGLAAAWEERRTD</sequence>
<dbReference type="InterPro" id="IPR039039">
    <property type="entry name" value="RAI1-like_fam"/>
</dbReference>
<feature type="region of interest" description="Disordered" evidence="7">
    <location>
        <begin position="1"/>
        <end position="89"/>
    </location>
</feature>
<comment type="cofactor">
    <cofactor evidence="1 6">
        <name>a divalent metal cation</name>
        <dbReference type="ChEBI" id="CHEBI:60240"/>
    </cofactor>
</comment>
<dbReference type="EC" id="3.6.1.-" evidence="6"/>
<gene>
    <name evidence="9" type="ORF">D9756_003498</name>
</gene>
<protein>
    <recommendedName>
        <fullName evidence="6">Decapping nuclease</fullName>
        <ecNumber evidence="6">3.6.1.-</ecNumber>
    </recommendedName>
</protein>
<evidence type="ECO:0000313" key="10">
    <source>
        <dbReference type="Proteomes" id="UP000559027"/>
    </source>
</evidence>
<comment type="similarity">
    <text evidence="2 6">Belongs to the DXO/Dom3Z family.</text>
</comment>
<comment type="function">
    <text evidence="6">Decapping enzyme for NAD-capped RNAs: specifically hydrolyzes the nicotinamide adenine dinucleotide (NAD) cap from a subset of RNAs by removing the entire NAD moiety from the 5'-end of an NAD-capped RNA.</text>
</comment>
<dbReference type="GO" id="GO:0000956">
    <property type="term" value="P:nuclear-transcribed mRNA catabolic process"/>
    <property type="evidence" value="ECO:0007669"/>
    <property type="project" value="TreeGrafter"/>
</dbReference>
<evidence type="ECO:0000256" key="1">
    <source>
        <dbReference type="ARBA" id="ARBA00001968"/>
    </source>
</evidence>
<evidence type="ECO:0000259" key="8">
    <source>
        <dbReference type="Pfam" id="PF08652"/>
    </source>
</evidence>
<dbReference type="GO" id="GO:0110155">
    <property type="term" value="P:NAD-cap decapping"/>
    <property type="evidence" value="ECO:0007669"/>
    <property type="project" value="TreeGrafter"/>
</dbReference>
<keyword evidence="6" id="KW-0378">Hydrolase</keyword>
<dbReference type="AlphaFoldDB" id="A0A8H5G7D9"/>
<evidence type="ECO:0000313" key="9">
    <source>
        <dbReference type="EMBL" id="KAF5359530.1"/>
    </source>
</evidence>
<proteinExistence type="inferred from homology"/>
<keyword evidence="6" id="KW-0694">RNA-binding</keyword>
<evidence type="ECO:0000256" key="7">
    <source>
        <dbReference type="SAM" id="MobiDB-lite"/>
    </source>
</evidence>
<accession>A0A8H5G7D9</accession>
<evidence type="ECO:0000256" key="6">
    <source>
        <dbReference type="RuleBase" id="RU367113"/>
    </source>
</evidence>
<name>A0A8H5G7D9_9AGAR</name>
<reference evidence="9 10" key="1">
    <citation type="journal article" date="2020" name="ISME J.">
        <title>Uncovering the hidden diversity of litter-decomposition mechanisms in mushroom-forming fungi.</title>
        <authorList>
            <person name="Floudas D."/>
            <person name="Bentzer J."/>
            <person name="Ahren D."/>
            <person name="Johansson T."/>
            <person name="Persson P."/>
            <person name="Tunlid A."/>
        </authorList>
    </citation>
    <scope>NUCLEOTIDE SEQUENCE [LARGE SCALE GENOMIC DNA]</scope>
    <source>
        <strain evidence="9 10">CBS 146.42</strain>
    </source>
</reference>
<comment type="caution">
    <text evidence="9">The sequence shown here is derived from an EMBL/GenBank/DDBJ whole genome shotgun (WGS) entry which is preliminary data.</text>
</comment>
<dbReference type="OrthoDB" id="5853397at2759"/>
<dbReference type="GO" id="GO:0005829">
    <property type="term" value="C:cytosol"/>
    <property type="evidence" value="ECO:0007669"/>
    <property type="project" value="TreeGrafter"/>
</dbReference>
<dbReference type="GO" id="GO:0004518">
    <property type="term" value="F:nuclease activity"/>
    <property type="evidence" value="ECO:0007669"/>
    <property type="project" value="UniProtKB-KW"/>
</dbReference>
<dbReference type="GO" id="GO:0000166">
    <property type="term" value="F:nucleotide binding"/>
    <property type="evidence" value="ECO:0007669"/>
    <property type="project" value="UniProtKB-KW"/>
</dbReference>
<keyword evidence="6" id="KW-0539">Nucleus</keyword>
<dbReference type="GO" id="GO:0005634">
    <property type="term" value="C:nucleus"/>
    <property type="evidence" value="ECO:0007669"/>
    <property type="project" value="UniProtKB-SubCell"/>
</dbReference>
<evidence type="ECO:0000256" key="3">
    <source>
        <dbReference type="ARBA" id="ARBA00044676"/>
    </source>
</evidence>
<comment type="catalytic activity">
    <reaction evidence="4">
        <text>a 5'-end triphospho-ribonucleoside in mRNA + H2O = a 5'-end phospho-ribonucleoside in mRNA + diphosphate + H(+)</text>
        <dbReference type="Rhea" id="RHEA:78683"/>
        <dbReference type="Rhea" id="RHEA-COMP:15692"/>
        <dbReference type="Rhea" id="RHEA-COMP:17164"/>
        <dbReference type="ChEBI" id="CHEBI:15377"/>
        <dbReference type="ChEBI" id="CHEBI:15378"/>
        <dbReference type="ChEBI" id="CHEBI:33019"/>
        <dbReference type="ChEBI" id="CHEBI:138282"/>
        <dbReference type="ChEBI" id="CHEBI:167618"/>
    </reaction>
    <physiologicalReaction direction="left-to-right" evidence="4">
        <dbReference type="Rhea" id="RHEA:78684"/>
    </physiologicalReaction>
</comment>
<dbReference type="GO" id="GO:0046872">
    <property type="term" value="F:metal ion binding"/>
    <property type="evidence" value="ECO:0007669"/>
    <property type="project" value="UniProtKB-KW"/>
</dbReference>
<evidence type="ECO:0000256" key="2">
    <source>
        <dbReference type="ARBA" id="ARBA00006562"/>
    </source>
</evidence>